<organism evidence="1 2">
    <name type="scientific">Streptomyces stelliscabiei</name>
    <dbReference type="NCBI Taxonomy" id="146820"/>
    <lineage>
        <taxon>Bacteria</taxon>
        <taxon>Bacillati</taxon>
        <taxon>Actinomycetota</taxon>
        <taxon>Actinomycetes</taxon>
        <taxon>Kitasatosporales</taxon>
        <taxon>Streptomycetaceae</taxon>
        <taxon>Streptomyces</taxon>
    </lineage>
</organism>
<sequence length="62" mass="6689">MSAPAASVGDLSPECELARRAEYDSLHADCRQEDVPLPGAVGVLLQKRCTCQCHPSPKVRKP</sequence>
<dbReference type="AlphaFoldDB" id="A0A8I0P0R3"/>
<dbReference type="Proteomes" id="UP000629287">
    <property type="component" value="Unassembled WGS sequence"/>
</dbReference>
<evidence type="ECO:0000313" key="2">
    <source>
        <dbReference type="Proteomes" id="UP000629287"/>
    </source>
</evidence>
<dbReference type="GeneID" id="86827949"/>
<proteinExistence type="predicted"/>
<protein>
    <submittedName>
        <fullName evidence="1">Uncharacterized protein</fullName>
    </submittedName>
</protein>
<dbReference type="OrthoDB" id="4282429at2"/>
<gene>
    <name evidence="1" type="ORF">H4687_003382</name>
</gene>
<name>A0A8I0P0R3_9ACTN</name>
<keyword evidence="2" id="KW-1185">Reference proteome</keyword>
<accession>A0A8I0P0R3</accession>
<evidence type="ECO:0000313" key="1">
    <source>
        <dbReference type="EMBL" id="MBE1597253.1"/>
    </source>
</evidence>
<dbReference type="RefSeq" id="WP_046915803.1">
    <property type="nucleotide sequence ID" value="NZ_JADBGF010000001.1"/>
</dbReference>
<comment type="caution">
    <text evidence="1">The sequence shown here is derived from an EMBL/GenBank/DDBJ whole genome shotgun (WGS) entry which is preliminary data.</text>
</comment>
<dbReference type="EMBL" id="JADBGF010000001">
    <property type="protein sequence ID" value="MBE1597253.1"/>
    <property type="molecule type" value="Genomic_DNA"/>
</dbReference>
<reference evidence="1 2" key="1">
    <citation type="submission" date="2020-10" db="EMBL/GenBank/DDBJ databases">
        <title>Sequencing the genomes of 1000 actinobacteria strains.</title>
        <authorList>
            <person name="Klenk H.-P."/>
        </authorList>
    </citation>
    <scope>NUCLEOTIDE SEQUENCE [LARGE SCALE GENOMIC DNA]</scope>
    <source>
        <strain evidence="1 2">DSM 41803</strain>
    </source>
</reference>